<organism evidence="4 5">
    <name type="scientific">Cinnamomum micranthum f. kanehirae</name>
    <dbReference type="NCBI Taxonomy" id="337451"/>
    <lineage>
        <taxon>Eukaryota</taxon>
        <taxon>Viridiplantae</taxon>
        <taxon>Streptophyta</taxon>
        <taxon>Embryophyta</taxon>
        <taxon>Tracheophyta</taxon>
        <taxon>Spermatophyta</taxon>
        <taxon>Magnoliopsida</taxon>
        <taxon>Magnoliidae</taxon>
        <taxon>Laurales</taxon>
        <taxon>Lauraceae</taxon>
        <taxon>Cinnamomum</taxon>
    </lineage>
</organism>
<dbReference type="PANTHER" id="PTHR24186:SF37">
    <property type="entry name" value="PGG DOMAIN-CONTAINING PROTEIN"/>
    <property type="match status" value="1"/>
</dbReference>
<protein>
    <submittedName>
        <fullName evidence="4">Ankyrin repeat</fullName>
    </submittedName>
</protein>
<dbReference type="InterPro" id="IPR036770">
    <property type="entry name" value="Ankyrin_rpt-contain_sf"/>
</dbReference>
<name>A0A443P0K7_9MAGN</name>
<dbReference type="STRING" id="337451.A0A443P0K7"/>
<keyword evidence="1" id="KW-0677">Repeat</keyword>
<dbReference type="SUPFAM" id="SSF48403">
    <property type="entry name" value="Ankyrin repeat"/>
    <property type="match status" value="1"/>
</dbReference>
<evidence type="ECO:0000256" key="1">
    <source>
        <dbReference type="ARBA" id="ARBA00022737"/>
    </source>
</evidence>
<keyword evidence="5" id="KW-1185">Reference proteome</keyword>
<evidence type="ECO:0000313" key="4">
    <source>
        <dbReference type="EMBL" id="RWR84297.1"/>
    </source>
</evidence>
<dbReference type="InterPro" id="IPR002110">
    <property type="entry name" value="Ankyrin_rpt"/>
</dbReference>
<dbReference type="PROSITE" id="PS50088">
    <property type="entry name" value="ANK_REPEAT"/>
    <property type="match status" value="2"/>
</dbReference>
<reference evidence="4 5" key="1">
    <citation type="journal article" date="2019" name="Nat. Plants">
        <title>Stout camphor tree genome fills gaps in understanding of flowering plant genome evolution.</title>
        <authorList>
            <person name="Chaw S.M."/>
            <person name="Liu Y.C."/>
            <person name="Wu Y.W."/>
            <person name="Wang H.Y."/>
            <person name="Lin C.I."/>
            <person name="Wu C.S."/>
            <person name="Ke H.M."/>
            <person name="Chang L.Y."/>
            <person name="Hsu C.Y."/>
            <person name="Yang H.T."/>
            <person name="Sudianto E."/>
            <person name="Hsu M.H."/>
            <person name="Wu K.P."/>
            <person name="Wang L.N."/>
            <person name="Leebens-Mack J.H."/>
            <person name="Tsai I.J."/>
        </authorList>
    </citation>
    <scope>NUCLEOTIDE SEQUENCE [LARGE SCALE GENOMIC DNA]</scope>
    <source>
        <strain evidence="5">cv. Chaw 1501</strain>
        <tissue evidence="4">Young leaves</tissue>
    </source>
</reference>
<dbReference type="Pfam" id="PF12796">
    <property type="entry name" value="Ank_2"/>
    <property type="match status" value="2"/>
</dbReference>
<dbReference type="EMBL" id="QPKB01000005">
    <property type="protein sequence ID" value="RWR84297.1"/>
    <property type="molecule type" value="Genomic_DNA"/>
</dbReference>
<evidence type="ECO:0000256" key="2">
    <source>
        <dbReference type="ARBA" id="ARBA00023043"/>
    </source>
</evidence>
<proteinExistence type="predicted"/>
<dbReference type="PANTHER" id="PTHR24186">
    <property type="entry name" value="PROTEIN PHOSPHATASE 1 REGULATORY SUBUNIT"/>
    <property type="match status" value="1"/>
</dbReference>
<dbReference type="PROSITE" id="PS50297">
    <property type="entry name" value="ANK_REP_REGION"/>
    <property type="match status" value="2"/>
</dbReference>
<comment type="caution">
    <text evidence="4">The sequence shown here is derived from an EMBL/GenBank/DDBJ whole genome shotgun (WGS) entry which is preliminary data.</text>
</comment>
<sequence>MVRRLFQAATRRNEDMFSQLLQDDPLLLDRVMSECTGKDTPLHLGALYGHVGLVREMLSRKLDLSRELNSQGLSPLHLASVRGHVEVVKEILSKDADACFVRDRDGMIPLHVAAFRGRVEVLEELVNANKSTAFLLTESGEPILHLCAKNNKFKALKKLVELVQDDEFVKLKDSDDNTILHLLSDKNQSEDLPEHGFAEQLQNSKLQT</sequence>
<dbReference type="OrthoDB" id="7729168at2759"/>
<dbReference type="AlphaFoldDB" id="A0A443P0K7"/>
<feature type="repeat" description="ANK" evidence="3">
    <location>
        <begin position="71"/>
        <end position="103"/>
    </location>
</feature>
<feature type="repeat" description="ANK" evidence="3">
    <location>
        <begin position="105"/>
        <end position="129"/>
    </location>
</feature>
<evidence type="ECO:0000256" key="3">
    <source>
        <dbReference type="PROSITE-ProRule" id="PRU00023"/>
    </source>
</evidence>
<keyword evidence="2 3" id="KW-0040">ANK repeat</keyword>
<dbReference type="GO" id="GO:0005886">
    <property type="term" value="C:plasma membrane"/>
    <property type="evidence" value="ECO:0007669"/>
    <property type="project" value="TreeGrafter"/>
</dbReference>
<evidence type="ECO:0000313" key="5">
    <source>
        <dbReference type="Proteomes" id="UP000283530"/>
    </source>
</evidence>
<gene>
    <name evidence="4" type="ORF">CKAN_01309600</name>
</gene>
<dbReference type="Proteomes" id="UP000283530">
    <property type="component" value="Unassembled WGS sequence"/>
</dbReference>
<dbReference type="Gene3D" id="1.25.40.20">
    <property type="entry name" value="Ankyrin repeat-containing domain"/>
    <property type="match status" value="1"/>
</dbReference>
<accession>A0A443P0K7</accession>
<dbReference type="SMART" id="SM00248">
    <property type="entry name" value="ANK"/>
    <property type="match status" value="4"/>
</dbReference>